<comment type="caution">
    <text evidence="8">The sequence shown here is derived from an EMBL/GenBank/DDBJ whole genome shotgun (WGS) entry which is preliminary data.</text>
</comment>
<evidence type="ECO:0000259" key="5">
    <source>
        <dbReference type="Pfam" id="PF03865"/>
    </source>
</evidence>
<organism evidence="8 9">
    <name type="scientific">Xylophilus ampelinus</name>
    <dbReference type="NCBI Taxonomy" id="54067"/>
    <lineage>
        <taxon>Bacteria</taxon>
        <taxon>Pseudomonadati</taxon>
        <taxon>Pseudomonadota</taxon>
        <taxon>Betaproteobacteria</taxon>
        <taxon>Burkholderiales</taxon>
        <taxon>Xylophilus</taxon>
    </lineage>
</organism>
<evidence type="ECO:0000313" key="8">
    <source>
        <dbReference type="EMBL" id="PYE75873.1"/>
    </source>
</evidence>
<dbReference type="InterPro" id="IPR013686">
    <property type="entry name" value="Polypept-transport_assoc_ShlB"/>
</dbReference>
<feature type="region of interest" description="Disordered" evidence="4">
    <location>
        <begin position="52"/>
        <end position="77"/>
    </location>
</feature>
<dbReference type="Gene3D" id="3.10.20.310">
    <property type="entry name" value="membrane protein fhac"/>
    <property type="match status" value="1"/>
</dbReference>
<dbReference type="InterPro" id="IPR035251">
    <property type="entry name" value="ShlB_POTRA"/>
</dbReference>
<dbReference type="InterPro" id="IPR051544">
    <property type="entry name" value="TPS_OM_transporter"/>
</dbReference>
<evidence type="ECO:0000256" key="1">
    <source>
        <dbReference type="ARBA" id="ARBA00022452"/>
    </source>
</evidence>
<dbReference type="PANTHER" id="PTHR34597">
    <property type="entry name" value="SLR1661 PROTEIN"/>
    <property type="match status" value="1"/>
</dbReference>
<dbReference type="Gene3D" id="2.40.160.50">
    <property type="entry name" value="membrane protein fhac: a member of the omp85/tpsb transporter family"/>
    <property type="match status" value="1"/>
</dbReference>
<evidence type="ECO:0000256" key="2">
    <source>
        <dbReference type="ARBA" id="ARBA00022692"/>
    </source>
</evidence>
<sequence length="591" mass="62677">MGGTNAGLRICRGLVVGLSLSYSAAQAQQANSGAPLRAIEDGLRREAERLRQADRLPEASALRPPESPAATAPDTVETPCFPIRTAELTGPDAANFAWVLTQGDLDHRSCLGVEGIRRLVSSLDQHLLSRGFATSKISLPEQNLASGHLLLRLHAGRIDTLEMRAAARGEGTDPAVLLRGRNAFPIAPGKLLNIRDVEQGVEQARRLPSTTVAVRLEPGGPPDTSQVVVEGNVPTLAERLRGGITVDNSGTAVLGRTQLAGNLALDNPLGLSDLVGISVNSNGEQLSSAHRSQSAAAYYSIPWGYDTFTVSGSQSRFAQYVQGTTARFLSSGTSATAEARWHHVAWRSASAKVGVQAAVSMRHARSYLDDTEVLVQRRRTTAFELGLTYKQLWAQSVFDGELALRRGVGWGKAQEDLVGAREGGPTLRPRVATFAASLATSFAAPSIPGPTTASGGPRNLQHTLAVRGQYSPDTTLSIDQIAIGGRGTVRGFTGDTVLLAEKGFYIRNELSGALPALWSASLEWFGAIDFGRVAGPSAALLPGRRLTGAAVGARGRARFLVFELALGVPVRRPAGFRGRSLVPTFSLSYLF</sequence>
<gene>
    <name evidence="8" type="ORF">DFQ15_11962</name>
</gene>
<keyword evidence="3" id="KW-0998">Cell outer membrane</keyword>
<keyword evidence="2" id="KW-0812">Transmembrane</keyword>
<name>A0A318SWD2_9BURK</name>
<feature type="domain" description="ShlB POTRA" evidence="7">
    <location>
        <begin position="178"/>
        <end position="218"/>
    </location>
</feature>
<evidence type="ECO:0000256" key="3">
    <source>
        <dbReference type="ARBA" id="ARBA00023237"/>
    </source>
</evidence>
<dbReference type="PANTHER" id="PTHR34597:SF3">
    <property type="entry name" value="OUTER MEMBRANE TRANSPORTER CDIB"/>
    <property type="match status" value="1"/>
</dbReference>
<evidence type="ECO:0000313" key="9">
    <source>
        <dbReference type="Proteomes" id="UP000247540"/>
    </source>
</evidence>
<protein>
    <submittedName>
        <fullName evidence="8">Hemolysin activation/secretion protein</fullName>
    </submittedName>
</protein>
<dbReference type="GO" id="GO:0046819">
    <property type="term" value="P:protein secretion by the type V secretion system"/>
    <property type="evidence" value="ECO:0007669"/>
    <property type="project" value="TreeGrafter"/>
</dbReference>
<proteinExistence type="predicted"/>
<feature type="domain" description="Polypeptide-transport-associated ShlB-type" evidence="6">
    <location>
        <begin position="108"/>
        <end position="156"/>
    </location>
</feature>
<evidence type="ECO:0000256" key="4">
    <source>
        <dbReference type="SAM" id="MobiDB-lite"/>
    </source>
</evidence>
<evidence type="ECO:0000259" key="7">
    <source>
        <dbReference type="Pfam" id="PF17287"/>
    </source>
</evidence>
<dbReference type="AlphaFoldDB" id="A0A318SWD2"/>
<feature type="domain" description="Haemolysin activator HlyB C-terminal" evidence="5">
    <location>
        <begin position="237"/>
        <end position="555"/>
    </location>
</feature>
<evidence type="ECO:0000259" key="6">
    <source>
        <dbReference type="Pfam" id="PF08479"/>
    </source>
</evidence>
<dbReference type="Pfam" id="PF17287">
    <property type="entry name" value="POTRA_3"/>
    <property type="match status" value="1"/>
</dbReference>
<dbReference type="InterPro" id="IPR005565">
    <property type="entry name" value="Hemolysn_activator_HlyB_C"/>
</dbReference>
<dbReference type="EMBL" id="QJTC01000019">
    <property type="protein sequence ID" value="PYE75873.1"/>
    <property type="molecule type" value="Genomic_DNA"/>
</dbReference>
<dbReference type="GO" id="GO:0008320">
    <property type="term" value="F:protein transmembrane transporter activity"/>
    <property type="evidence" value="ECO:0007669"/>
    <property type="project" value="TreeGrafter"/>
</dbReference>
<dbReference type="PIRSF" id="PIRSF029745">
    <property type="entry name" value="FhaC"/>
    <property type="match status" value="1"/>
</dbReference>
<keyword evidence="9" id="KW-1185">Reference proteome</keyword>
<dbReference type="Pfam" id="PF08479">
    <property type="entry name" value="POTRA_2"/>
    <property type="match status" value="1"/>
</dbReference>
<reference evidence="8 9" key="1">
    <citation type="submission" date="2018-06" db="EMBL/GenBank/DDBJ databases">
        <title>Genomic Encyclopedia of Type Strains, Phase III (KMG-III): the genomes of soil and plant-associated and newly described type strains.</title>
        <authorList>
            <person name="Whitman W."/>
        </authorList>
    </citation>
    <scope>NUCLEOTIDE SEQUENCE [LARGE SCALE GENOMIC DNA]</scope>
    <source>
        <strain evidence="8 9">CECT 7646</strain>
    </source>
</reference>
<dbReference type="Pfam" id="PF03865">
    <property type="entry name" value="ShlB"/>
    <property type="match status" value="1"/>
</dbReference>
<dbReference type="GO" id="GO:0098046">
    <property type="term" value="C:type V protein secretion system complex"/>
    <property type="evidence" value="ECO:0007669"/>
    <property type="project" value="TreeGrafter"/>
</dbReference>
<dbReference type="Proteomes" id="UP000247540">
    <property type="component" value="Unassembled WGS sequence"/>
</dbReference>
<keyword evidence="1" id="KW-1134">Transmembrane beta strand</keyword>
<dbReference type="InterPro" id="IPR027282">
    <property type="entry name" value="TPS"/>
</dbReference>
<keyword evidence="1" id="KW-0472">Membrane</keyword>
<accession>A0A318SWD2</accession>